<organism evidence="2 3">
    <name type="scientific">Zostera marina</name>
    <name type="common">Eelgrass</name>
    <dbReference type="NCBI Taxonomy" id="29655"/>
    <lineage>
        <taxon>Eukaryota</taxon>
        <taxon>Viridiplantae</taxon>
        <taxon>Streptophyta</taxon>
        <taxon>Embryophyta</taxon>
        <taxon>Tracheophyta</taxon>
        <taxon>Spermatophyta</taxon>
        <taxon>Magnoliopsida</taxon>
        <taxon>Liliopsida</taxon>
        <taxon>Zosteraceae</taxon>
        <taxon>Zostera</taxon>
    </lineage>
</organism>
<dbReference type="SUPFAM" id="SSF51110">
    <property type="entry name" value="alpha-D-mannose-specific plant lectins"/>
    <property type="match status" value="1"/>
</dbReference>
<protein>
    <recommendedName>
        <fullName evidence="1">Bulb-type lectin domain-containing protein</fullName>
    </recommendedName>
</protein>
<evidence type="ECO:0000313" key="2">
    <source>
        <dbReference type="EMBL" id="KMZ58824.1"/>
    </source>
</evidence>
<name>A0A0K9NPV8_ZOSMR</name>
<dbReference type="PANTHER" id="PTHR32444">
    <property type="entry name" value="BULB-TYPE LECTIN DOMAIN-CONTAINING PROTEIN"/>
    <property type="match status" value="1"/>
</dbReference>
<dbReference type="OrthoDB" id="786095at2759"/>
<proteinExistence type="predicted"/>
<comment type="caution">
    <text evidence="2">The sequence shown here is derived from an EMBL/GenBank/DDBJ whole genome shotgun (WGS) entry which is preliminary data.</text>
</comment>
<feature type="domain" description="Bulb-type lectin" evidence="1">
    <location>
        <begin position="1"/>
        <end position="70"/>
    </location>
</feature>
<dbReference type="InterPro" id="IPR001480">
    <property type="entry name" value="Bulb-type_lectin_dom"/>
</dbReference>
<sequence length="70" mass="7945">RERKLGCFTLIGIWYAKVSNRRVVWVANRENPVRNHPGVVKISDDGNLIILDSTGDLIWSTKITSNHSIN</sequence>
<feature type="non-terminal residue" evidence="2">
    <location>
        <position position="1"/>
    </location>
</feature>
<dbReference type="PROSITE" id="PS50927">
    <property type="entry name" value="BULB_LECTIN"/>
    <property type="match status" value="1"/>
</dbReference>
<reference evidence="3" key="1">
    <citation type="journal article" date="2016" name="Nature">
        <title>The genome of the seagrass Zostera marina reveals angiosperm adaptation to the sea.</title>
        <authorList>
            <person name="Olsen J.L."/>
            <person name="Rouze P."/>
            <person name="Verhelst B."/>
            <person name="Lin Y.-C."/>
            <person name="Bayer T."/>
            <person name="Collen J."/>
            <person name="Dattolo E."/>
            <person name="De Paoli E."/>
            <person name="Dittami S."/>
            <person name="Maumus F."/>
            <person name="Michel G."/>
            <person name="Kersting A."/>
            <person name="Lauritano C."/>
            <person name="Lohaus R."/>
            <person name="Toepel M."/>
            <person name="Tonon T."/>
            <person name="Vanneste K."/>
            <person name="Amirebrahimi M."/>
            <person name="Brakel J."/>
            <person name="Bostroem C."/>
            <person name="Chovatia M."/>
            <person name="Grimwood J."/>
            <person name="Jenkins J.W."/>
            <person name="Jueterbock A."/>
            <person name="Mraz A."/>
            <person name="Stam W.T."/>
            <person name="Tice H."/>
            <person name="Bornberg-Bauer E."/>
            <person name="Green P.J."/>
            <person name="Pearson G.A."/>
            <person name="Procaccini G."/>
            <person name="Duarte C.M."/>
            <person name="Schmutz J."/>
            <person name="Reusch T.B.H."/>
            <person name="Van de Peer Y."/>
        </authorList>
    </citation>
    <scope>NUCLEOTIDE SEQUENCE [LARGE SCALE GENOMIC DNA]</scope>
    <source>
        <strain evidence="3">cv. Finnish</strain>
    </source>
</reference>
<dbReference type="PANTHER" id="PTHR32444:SF235">
    <property type="entry name" value="OS01G0783900 PROTEIN"/>
    <property type="match status" value="1"/>
</dbReference>
<evidence type="ECO:0000259" key="1">
    <source>
        <dbReference type="PROSITE" id="PS50927"/>
    </source>
</evidence>
<gene>
    <name evidence="2" type="ORF">ZOSMA_736G00020</name>
</gene>
<dbReference type="AlphaFoldDB" id="A0A0K9NPV8"/>
<feature type="non-terminal residue" evidence="2">
    <location>
        <position position="70"/>
    </location>
</feature>
<dbReference type="GO" id="GO:0051707">
    <property type="term" value="P:response to other organism"/>
    <property type="evidence" value="ECO:0007669"/>
    <property type="project" value="UniProtKB-ARBA"/>
</dbReference>
<dbReference type="EMBL" id="LFYR01001869">
    <property type="protein sequence ID" value="KMZ58824.1"/>
    <property type="molecule type" value="Genomic_DNA"/>
</dbReference>
<dbReference type="InterPro" id="IPR036426">
    <property type="entry name" value="Bulb-type_lectin_dom_sf"/>
</dbReference>
<dbReference type="Gene3D" id="2.90.10.10">
    <property type="entry name" value="Bulb-type lectin domain"/>
    <property type="match status" value="1"/>
</dbReference>
<keyword evidence="3" id="KW-1185">Reference proteome</keyword>
<dbReference type="Pfam" id="PF01453">
    <property type="entry name" value="B_lectin"/>
    <property type="match status" value="1"/>
</dbReference>
<accession>A0A0K9NPV8</accession>
<evidence type="ECO:0000313" key="3">
    <source>
        <dbReference type="Proteomes" id="UP000036987"/>
    </source>
</evidence>
<dbReference type="Proteomes" id="UP000036987">
    <property type="component" value="Unassembled WGS sequence"/>
</dbReference>